<gene>
    <name evidence="2" type="ORF">ASPSYDRAFT_52639</name>
</gene>
<evidence type="ECO:0000313" key="3">
    <source>
        <dbReference type="Proteomes" id="UP000184356"/>
    </source>
</evidence>
<keyword evidence="3" id="KW-1185">Reference proteome</keyword>
<reference evidence="3" key="1">
    <citation type="journal article" date="2017" name="Genome Biol.">
        <title>Comparative genomics reveals high biological diversity and specific adaptations in the industrially and medically important fungal genus Aspergillus.</title>
        <authorList>
            <person name="de Vries R.P."/>
            <person name="Riley R."/>
            <person name="Wiebenga A."/>
            <person name="Aguilar-Osorio G."/>
            <person name="Amillis S."/>
            <person name="Uchima C.A."/>
            <person name="Anderluh G."/>
            <person name="Asadollahi M."/>
            <person name="Askin M."/>
            <person name="Barry K."/>
            <person name="Battaglia E."/>
            <person name="Bayram O."/>
            <person name="Benocci T."/>
            <person name="Braus-Stromeyer S.A."/>
            <person name="Caldana C."/>
            <person name="Canovas D."/>
            <person name="Cerqueira G.C."/>
            <person name="Chen F."/>
            <person name="Chen W."/>
            <person name="Choi C."/>
            <person name="Clum A."/>
            <person name="Dos Santos R.A."/>
            <person name="Damasio A.R."/>
            <person name="Diallinas G."/>
            <person name="Emri T."/>
            <person name="Fekete E."/>
            <person name="Flipphi M."/>
            <person name="Freyberg S."/>
            <person name="Gallo A."/>
            <person name="Gournas C."/>
            <person name="Habgood R."/>
            <person name="Hainaut M."/>
            <person name="Harispe M.L."/>
            <person name="Henrissat B."/>
            <person name="Hilden K.S."/>
            <person name="Hope R."/>
            <person name="Hossain A."/>
            <person name="Karabika E."/>
            <person name="Karaffa L."/>
            <person name="Karanyi Z."/>
            <person name="Krasevec N."/>
            <person name="Kuo A."/>
            <person name="Kusch H."/>
            <person name="LaButti K."/>
            <person name="Lagendijk E.L."/>
            <person name="Lapidus A."/>
            <person name="Levasseur A."/>
            <person name="Lindquist E."/>
            <person name="Lipzen A."/>
            <person name="Logrieco A.F."/>
            <person name="MacCabe A."/>
            <person name="Maekelae M.R."/>
            <person name="Malavazi I."/>
            <person name="Melin P."/>
            <person name="Meyer V."/>
            <person name="Mielnichuk N."/>
            <person name="Miskei M."/>
            <person name="Molnar A.P."/>
            <person name="Mule G."/>
            <person name="Ngan C.Y."/>
            <person name="Orejas M."/>
            <person name="Orosz E."/>
            <person name="Ouedraogo J.P."/>
            <person name="Overkamp K.M."/>
            <person name="Park H.-S."/>
            <person name="Perrone G."/>
            <person name="Piumi F."/>
            <person name="Punt P.J."/>
            <person name="Ram A.F."/>
            <person name="Ramon A."/>
            <person name="Rauscher S."/>
            <person name="Record E."/>
            <person name="Riano-Pachon D.M."/>
            <person name="Robert V."/>
            <person name="Roehrig J."/>
            <person name="Ruller R."/>
            <person name="Salamov A."/>
            <person name="Salih N.S."/>
            <person name="Samson R.A."/>
            <person name="Sandor E."/>
            <person name="Sanguinetti M."/>
            <person name="Schuetze T."/>
            <person name="Sepcic K."/>
            <person name="Shelest E."/>
            <person name="Sherlock G."/>
            <person name="Sophianopoulou V."/>
            <person name="Squina F.M."/>
            <person name="Sun H."/>
            <person name="Susca A."/>
            <person name="Todd R.B."/>
            <person name="Tsang A."/>
            <person name="Unkles S.E."/>
            <person name="van de Wiele N."/>
            <person name="van Rossen-Uffink D."/>
            <person name="Oliveira J.V."/>
            <person name="Vesth T.C."/>
            <person name="Visser J."/>
            <person name="Yu J.-H."/>
            <person name="Zhou M."/>
            <person name="Andersen M.R."/>
            <person name="Archer D.B."/>
            <person name="Baker S.E."/>
            <person name="Benoit I."/>
            <person name="Brakhage A.A."/>
            <person name="Braus G.H."/>
            <person name="Fischer R."/>
            <person name="Frisvad J.C."/>
            <person name="Goldman G.H."/>
            <person name="Houbraken J."/>
            <person name="Oakley B."/>
            <person name="Pocsi I."/>
            <person name="Scazzocchio C."/>
            <person name="Seiboth B."/>
            <person name="vanKuyk P.A."/>
            <person name="Wortman J."/>
            <person name="Dyer P.S."/>
            <person name="Grigoriev I.V."/>
        </authorList>
    </citation>
    <scope>NUCLEOTIDE SEQUENCE [LARGE SCALE GENOMIC DNA]</scope>
    <source>
        <strain evidence="3">CBS 593.65</strain>
    </source>
</reference>
<feature type="signal peptide" evidence="1">
    <location>
        <begin position="1"/>
        <end position="23"/>
    </location>
</feature>
<evidence type="ECO:0000256" key="1">
    <source>
        <dbReference type="SAM" id="SignalP"/>
    </source>
</evidence>
<dbReference type="VEuPathDB" id="FungiDB:ASPSYDRAFT_52639"/>
<dbReference type="Proteomes" id="UP000184356">
    <property type="component" value="Unassembled WGS sequence"/>
</dbReference>
<dbReference type="GeneID" id="63764602"/>
<keyword evidence="1" id="KW-0732">Signal</keyword>
<dbReference type="STRING" id="1036612.A0A1L9SXR6"/>
<dbReference type="OrthoDB" id="536881at2759"/>
<name>A0A1L9SXR6_9EURO</name>
<dbReference type="RefSeq" id="XP_040695814.1">
    <property type="nucleotide sequence ID" value="XM_040848529.1"/>
</dbReference>
<proteinExistence type="predicted"/>
<evidence type="ECO:0000313" key="2">
    <source>
        <dbReference type="EMBL" id="OJJ52008.1"/>
    </source>
</evidence>
<dbReference type="AlphaFoldDB" id="A0A1L9SXR6"/>
<accession>A0A1L9SXR6</accession>
<dbReference type="EMBL" id="KV878607">
    <property type="protein sequence ID" value="OJJ52008.1"/>
    <property type="molecule type" value="Genomic_DNA"/>
</dbReference>
<feature type="chain" id="PRO_5012657060" evidence="1">
    <location>
        <begin position="24"/>
        <end position="209"/>
    </location>
</feature>
<sequence length="209" mass="21893">MGPSKLGIGLAVALSSVSLGVLARECIIEETLTVSRPEDLDRFRNGGTTITGNIAIHSDYSGDFALEGVTDFVGNISTSEDAPPGNIGVLDLPDLVNAGVITVHRVETVNLGNLEHADKLLLGPSSPDGEIELGALKEADNVGFNGGWKSIVLTSLETVTGELGFYFARADGVFSDRDEIPSLVVDLPALKTTSQFTVEGKVARLAISI</sequence>
<organism evidence="2 3">
    <name type="scientific">Aspergillus sydowii CBS 593.65</name>
    <dbReference type="NCBI Taxonomy" id="1036612"/>
    <lineage>
        <taxon>Eukaryota</taxon>
        <taxon>Fungi</taxon>
        <taxon>Dikarya</taxon>
        <taxon>Ascomycota</taxon>
        <taxon>Pezizomycotina</taxon>
        <taxon>Eurotiomycetes</taxon>
        <taxon>Eurotiomycetidae</taxon>
        <taxon>Eurotiales</taxon>
        <taxon>Aspergillaceae</taxon>
        <taxon>Aspergillus</taxon>
        <taxon>Aspergillus subgen. Nidulantes</taxon>
    </lineage>
</organism>
<protein>
    <submittedName>
        <fullName evidence="2">Uncharacterized protein</fullName>
    </submittedName>
</protein>